<organism evidence="2 3">
    <name type="scientific">Marchantia polymorpha</name>
    <name type="common">Common liverwort</name>
    <name type="synonym">Marchantia aquatica</name>
    <dbReference type="NCBI Taxonomy" id="3197"/>
    <lineage>
        <taxon>Eukaryota</taxon>
        <taxon>Viridiplantae</taxon>
        <taxon>Streptophyta</taxon>
        <taxon>Embryophyta</taxon>
        <taxon>Marchantiophyta</taxon>
        <taxon>Marchantiopsida</taxon>
        <taxon>Marchantiidae</taxon>
        <taxon>Marchantiales</taxon>
        <taxon>Marchantiaceae</taxon>
        <taxon>Marchantia</taxon>
    </lineage>
</organism>
<sequence length="147" mass="16528">MITERNPKCKHAGTVKLGCNLSSLRRVEKSLQSDTLIGVDNEIISMVLFYYIHDTHLVTFLISQQEHLQLESRSKSELRGRPNSQRRGGDGGALVLFPVERCVDMESSGAAAWRDWRSTSDIFFDSNLYGTLQWRSSLGPSSCSKAF</sequence>
<protein>
    <submittedName>
        <fullName evidence="2">Uncharacterized protein</fullName>
    </submittedName>
</protein>
<name>A0A2R6WNK3_MARPO</name>
<evidence type="ECO:0000313" key="2">
    <source>
        <dbReference type="EMBL" id="PTQ35434.1"/>
    </source>
</evidence>
<dbReference type="Gramene" id="Mp5g15600.1">
    <property type="protein sequence ID" value="Mp5g15600.1.cds1"/>
    <property type="gene ID" value="Mp5g15600"/>
</dbReference>
<keyword evidence="3" id="KW-1185">Reference proteome</keyword>
<gene>
    <name evidence="2" type="ORF">MARPO_0071s0050</name>
</gene>
<feature type="region of interest" description="Disordered" evidence="1">
    <location>
        <begin position="72"/>
        <end position="92"/>
    </location>
</feature>
<dbReference type="AlphaFoldDB" id="A0A2R6WNK3"/>
<dbReference type="Proteomes" id="UP000244005">
    <property type="component" value="Unassembled WGS sequence"/>
</dbReference>
<evidence type="ECO:0000256" key="1">
    <source>
        <dbReference type="SAM" id="MobiDB-lite"/>
    </source>
</evidence>
<proteinExistence type="predicted"/>
<evidence type="ECO:0000313" key="3">
    <source>
        <dbReference type="Proteomes" id="UP000244005"/>
    </source>
</evidence>
<reference evidence="3" key="1">
    <citation type="journal article" date="2017" name="Cell">
        <title>Insights into land plant evolution garnered from the Marchantia polymorpha genome.</title>
        <authorList>
            <person name="Bowman J.L."/>
            <person name="Kohchi T."/>
            <person name="Yamato K.T."/>
            <person name="Jenkins J."/>
            <person name="Shu S."/>
            <person name="Ishizaki K."/>
            <person name="Yamaoka S."/>
            <person name="Nishihama R."/>
            <person name="Nakamura Y."/>
            <person name="Berger F."/>
            <person name="Adam C."/>
            <person name="Aki S.S."/>
            <person name="Althoff F."/>
            <person name="Araki T."/>
            <person name="Arteaga-Vazquez M.A."/>
            <person name="Balasubrmanian S."/>
            <person name="Barry K."/>
            <person name="Bauer D."/>
            <person name="Boehm C.R."/>
            <person name="Briginshaw L."/>
            <person name="Caballero-Perez J."/>
            <person name="Catarino B."/>
            <person name="Chen F."/>
            <person name="Chiyoda S."/>
            <person name="Chovatia M."/>
            <person name="Davies K.M."/>
            <person name="Delmans M."/>
            <person name="Demura T."/>
            <person name="Dierschke T."/>
            <person name="Dolan L."/>
            <person name="Dorantes-Acosta A.E."/>
            <person name="Eklund D.M."/>
            <person name="Florent S.N."/>
            <person name="Flores-Sandoval E."/>
            <person name="Fujiyama A."/>
            <person name="Fukuzawa H."/>
            <person name="Galik B."/>
            <person name="Grimanelli D."/>
            <person name="Grimwood J."/>
            <person name="Grossniklaus U."/>
            <person name="Hamada T."/>
            <person name="Haseloff J."/>
            <person name="Hetherington A.J."/>
            <person name="Higo A."/>
            <person name="Hirakawa Y."/>
            <person name="Hundley H.N."/>
            <person name="Ikeda Y."/>
            <person name="Inoue K."/>
            <person name="Inoue S.I."/>
            <person name="Ishida S."/>
            <person name="Jia Q."/>
            <person name="Kakita M."/>
            <person name="Kanazawa T."/>
            <person name="Kawai Y."/>
            <person name="Kawashima T."/>
            <person name="Kennedy M."/>
            <person name="Kinose K."/>
            <person name="Kinoshita T."/>
            <person name="Kohara Y."/>
            <person name="Koide E."/>
            <person name="Komatsu K."/>
            <person name="Kopischke S."/>
            <person name="Kubo M."/>
            <person name="Kyozuka J."/>
            <person name="Lagercrantz U."/>
            <person name="Lin S.S."/>
            <person name="Lindquist E."/>
            <person name="Lipzen A.M."/>
            <person name="Lu C.W."/>
            <person name="De Luna E."/>
            <person name="Martienssen R.A."/>
            <person name="Minamino N."/>
            <person name="Mizutani M."/>
            <person name="Mizutani M."/>
            <person name="Mochizuki N."/>
            <person name="Monte I."/>
            <person name="Mosher R."/>
            <person name="Nagasaki H."/>
            <person name="Nakagami H."/>
            <person name="Naramoto S."/>
            <person name="Nishitani K."/>
            <person name="Ohtani M."/>
            <person name="Okamoto T."/>
            <person name="Okumura M."/>
            <person name="Phillips J."/>
            <person name="Pollak B."/>
            <person name="Reinders A."/>
            <person name="Rovekamp M."/>
            <person name="Sano R."/>
            <person name="Sawa S."/>
            <person name="Schmid M.W."/>
            <person name="Shirakawa M."/>
            <person name="Solano R."/>
            <person name="Spunde A."/>
            <person name="Suetsugu N."/>
            <person name="Sugano S."/>
            <person name="Sugiyama A."/>
            <person name="Sun R."/>
            <person name="Suzuki Y."/>
            <person name="Takenaka M."/>
            <person name="Takezawa D."/>
            <person name="Tomogane H."/>
            <person name="Tsuzuki M."/>
            <person name="Ueda T."/>
            <person name="Umeda M."/>
            <person name="Ward J.M."/>
            <person name="Watanabe Y."/>
            <person name="Yazaki K."/>
            <person name="Yokoyama R."/>
            <person name="Yoshitake Y."/>
            <person name="Yotsui I."/>
            <person name="Zachgo S."/>
            <person name="Schmutz J."/>
        </authorList>
    </citation>
    <scope>NUCLEOTIDE SEQUENCE [LARGE SCALE GENOMIC DNA]</scope>
    <source>
        <strain evidence="3">Tak-1</strain>
    </source>
</reference>
<accession>A0A2R6WNK3</accession>
<dbReference type="EMBL" id="KZ772743">
    <property type="protein sequence ID" value="PTQ35434.1"/>
    <property type="molecule type" value="Genomic_DNA"/>
</dbReference>